<evidence type="ECO:0000259" key="1">
    <source>
        <dbReference type="Pfam" id="PF01738"/>
    </source>
</evidence>
<dbReference type="InterPro" id="IPR002925">
    <property type="entry name" value="Dienelactn_hydro"/>
</dbReference>
<proteinExistence type="predicted"/>
<dbReference type="PANTHER" id="PTHR46623:SF6">
    <property type="entry name" value="ALPHA_BETA-HYDROLASES SUPERFAMILY PROTEIN"/>
    <property type="match status" value="1"/>
</dbReference>
<dbReference type="GO" id="GO:0016787">
    <property type="term" value="F:hydrolase activity"/>
    <property type="evidence" value="ECO:0007669"/>
    <property type="project" value="UniProtKB-KW"/>
</dbReference>
<dbReference type="AlphaFoldDB" id="A0A938B6P9"/>
<keyword evidence="2" id="KW-0378">Hydrolase</keyword>
<name>A0A938B6P9_UNCTE</name>
<feature type="domain" description="Dienelactone hydrolase" evidence="1">
    <location>
        <begin position="21"/>
        <end position="243"/>
    </location>
</feature>
<dbReference type="Proteomes" id="UP000712673">
    <property type="component" value="Unassembled WGS sequence"/>
</dbReference>
<dbReference type="InterPro" id="IPR029058">
    <property type="entry name" value="AB_hydrolase_fold"/>
</dbReference>
<dbReference type="PANTHER" id="PTHR46623">
    <property type="entry name" value="CARBOXYMETHYLENEBUTENOLIDASE-RELATED"/>
    <property type="match status" value="1"/>
</dbReference>
<dbReference type="Pfam" id="PF01738">
    <property type="entry name" value="DLH"/>
    <property type="match status" value="1"/>
</dbReference>
<comment type="caution">
    <text evidence="2">The sequence shown here is derived from an EMBL/GenBank/DDBJ whole genome shotgun (WGS) entry which is preliminary data.</text>
</comment>
<dbReference type="Gene3D" id="3.40.50.1820">
    <property type="entry name" value="alpha/beta hydrolase"/>
    <property type="match status" value="1"/>
</dbReference>
<organism evidence="2 3">
    <name type="scientific">Tectimicrobiota bacterium</name>
    <dbReference type="NCBI Taxonomy" id="2528274"/>
    <lineage>
        <taxon>Bacteria</taxon>
        <taxon>Pseudomonadati</taxon>
        <taxon>Nitrospinota/Tectimicrobiota group</taxon>
        <taxon>Candidatus Tectimicrobiota</taxon>
    </lineage>
</organism>
<dbReference type="EMBL" id="VGLS01001114">
    <property type="protein sequence ID" value="MBM3226933.1"/>
    <property type="molecule type" value="Genomic_DNA"/>
</dbReference>
<reference evidence="2" key="1">
    <citation type="submission" date="2019-03" db="EMBL/GenBank/DDBJ databases">
        <title>Lake Tanganyika Metagenome-Assembled Genomes (MAGs).</title>
        <authorList>
            <person name="Tran P."/>
        </authorList>
    </citation>
    <scope>NUCLEOTIDE SEQUENCE</scope>
    <source>
        <strain evidence="2">K_DeepCast_65m_m2_066</strain>
    </source>
</reference>
<sequence length="246" mass="27177">MYPQDIRSDMLQYPSQDGTPINAYFSRPVATGRYPGVVVIMEAFGLNDHIKDVARRFAEQGYLAIAPDMYTREGSPDPTVMDQVIKTMLSVPDTQAVADLEGAITYLKSQSESNGKVGAIGFCSGGRYTLVLGCKSRNLDAAIDSAGGFIIQDQHTPQRPVSPIDMVPTLACPLLALFGEEDQNPSLAHAARLQEELDKHGKTYEFRTYRHAGHAFFADYRPSYRAAAAQDMWHRVLVFYAQHLAA</sequence>
<evidence type="ECO:0000313" key="2">
    <source>
        <dbReference type="EMBL" id="MBM3226933.1"/>
    </source>
</evidence>
<evidence type="ECO:0000313" key="3">
    <source>
        <dbReference type="Proteomes" id="UP000712673"/>
    </source>
</evidence>
<gene>
    <name evidence="2" type="ORF">FJZ47_24465</name>
</gene>
<protein>
    <submittedName>
        <fullName evidence="2">Dienelactone hydrolase family protein</fullName>
    </submittedName>
</protein>
<dbReference type="InterPro" id="IPR051049">
    <property type="entry name" value="Dienelactone_hydrolase-like"/>
</dbReference>
<accession>A0A938B6P9</accession>
<dbReference type="SUPFAM" id="SSF53474">
    <property type="entry name" value="alpha/beta-Hydrolases"/>
    <property type="match status" value="1"/>
</dbReference>